<keyword evidence="5" id="KW-0812">Transmembrane</keyword>
<accession>E7G646</accession>
<gene>
    <name evidence="7" type="ORF">HMPREF9488_00234</name>
</gene>
<dbReference type="eggNOG" id="COG1196">
    <property type="taxonomic scope" value="Bacteria"/>
</dbReference>
<dbReference type="EMBL" id="ADKX01000001">
    <property type="protein sequence ID" value="EFW06697.1"/>
    <property type="molecule type" value="Genomic_DNA"/>
</dbReference>
<dbReference type="Gene3D" id="1.20.1270.90">
    <property type="entry name" value="AF1782-like"/>
    <property type="match status" value="2"/>
</dbReference>
<evidence type="ECO:0000256" key="2">
    <source>
        <dbReference type="ARBA" id="ARBA00022801"/>
    </source>
</evidence>
<dbReference type="SUPFAM" id="SSF49899">
    <property type="entry name" value="Concanavalin A-like lectins/glucanases"/>
    <property type="match status" value="1"/>
</dbReference>
<evidence type="ECO:0000256" key="1">
    <source>
        <dbReference type="ARBA" id="ARBA00006285"/>
    </source>
</evidence>
<keyword evidence="5" id="KW-0472">Membrane</keyword>
<keyword evidence="5" id="KW-1133">Transmembrane helix</keyword>
<dbReference type="InterPro" id="IPR017853">
    <property type="entry name" value="GH"/>
</dbReference>
<dbReference type="Pfam" id="PF22633">
    <property type="entry name" value="F5_F8_type_C_2"/>
    <property type="match status" value="1"/>
</dbReference>
<feature type="transmembrane region" description="Helical" evidence="5">
    <location>
        <begin position="2014"/>
        <end position="2032"/>
    </location>
</feature>
<feature type="active site" description="Proton donor" evidence="4">
    <location>
        <position position="436"/>
    </location>
</feature>
<keyword evidence="3" id="KW-0326">Glycosidase</keyword>
<reference evidence="7 8" key="1">
    <citation type="submission" date="2010-12" db="EMBL/GenBank/DDBJ databases">
        <title>The Genome Sequence of Coprobacillus sp. strain 29_1.</title>
        <authorList>
            <consortium name="The Broad Institute Genome Sequencing Platform"/>
            <person name="Earl A."/>
            <person name="Ward D."/>
            <person name="Feldgarden M."/>
            <person name="Gevers D."/>
            <person name="Daigneault M."/>
            <person name="Sibley C.D."/>
            <person name="White A."/>
            <person name="Strauss J."/>
            <person name="Allen-Vercoe E."/>
            <person name="Young S.K."/>
            <person name="Zeng Q."/>
            <person name="Gargeya S."/>
            <person name="Fitzgerald M."/>
            <person name="Haas B."/>
            <person name="Abouelleil A."/>
            <person name="Alvarado L."/>
            <person name="Arachchi H.M."/>
            <person name="Berlin A."/>
            <person name="Brown A."/>
            <person name="Chapman S.B."/>
            <person name="Chen Z."/>
            <person name="Dunbar C."/>
            <person name="Freedman E."/>
            <person name="Gearin G."/>
            <person name="Gellesch M."/>
            <person name="Goldberg J."/>
            <person name="Griggs A."/>
            <person name="Gujja S."/>
            <person name="Heilman E."/>
            <person name="Heiman D."/>
            <person name="Howarth C."/>
            <person name="Larson L."/>
            <person name="Lui A."/>
            <person name="MacDonald P.J.P."/>
            <person name="Mehta T."/>
            <person name="Montmayeur A."/>
            <person name="Murphy C."/>
            <person name="Neiman D."/>
            <person name="Pearson M."/>
            <person name="Priest M."/>
            <person name="Roberts A."/>
            <person name="Saif S."/>
            <person name="Shea T."/>
            <person name="Shenoy N."/>
            <person name="Sisk P."/>
            <person name="Stolte C."/>
            <person name="Sykes S."/>
            <person name="White J."/>
            <person name="Yandava C."/>
            <person name="Nusbaum C."/>
            <person name="Birren B."/>
        </authorList>
    </citation>
    <scope>NUCLEOTIDE SEQUENCE [LARGE SCALE GENOMIC DNA]</scope>
    <source>
        <strain evidence="7 8">29_1</strain>
    </source>
</reference>
<keyword evidence="2" id="KW-0378">Hydrolase</keyword>
<feature type="domain" description="F5/8 type C" evidence="6">
    <location>
        <begin position="1145"/>
        <end position="1295"/>
    </location>
</feature>
<dbReference type="InterPro" id="IPR015882">
    <property type="entry name" value="HEX_bac_N"/>
</dbReference>
<dbReference type="InterPro" id="IPR013320">
    <property type="entry name" value="ConA-like_dom_sf"/>
</dbReference>
<protein>
    <recommendedName>
        <fullName evidence="6">F5/8 type C domain-containing protein</fullName>
    </recommendedName>
</protein>
<proteinExistence type="inferred from homology"/>
<dbReference type="SUPFAM" id="SSF51445">
    <property type="entry name" value="(Trans)glycosidases"/>
    <property type="match status" value="1"/>
</dbReference>
<dbReference type="HOGENOM" id="CLU_233232_0_0_9"/>
<organism evidence="7 8">
    <name type="scientific">Coprobacillus cateniformis</name>
    <dbReference type="NCBI Taxonomy" id="100884"/>
    <lineage>
        <taxon>Bacteria</taxon>
        <taxon>Bacillati</taxon>
        <taxon>Bacillota</taxon>
        <taxon>Erysipelotrichia</taxon>
        <taxon>Erysipelotrichales</taxon>
        <taxon>Coprobacillaceae</taxon>
        <taxon>Coprobacillus</taxon>
    </lineage>
</organism>
<dbReference type="PANTHER" id="PTHR43678:SF1">
    <property type="entry name" value="BETA-N-ACETYLHEXOSAMINIDASE"/>
    <property type="match status" value="1"/>
</dbReference>
<evidence type="ECO:0000313" key="8">
    <source>
        <dbReference type="Proteomes" id="UP000003157"/>
    </source>
</evidence>
<feature type="domain" description="F5/8 type C" evidence="6">
    <location>
        <begin position="837"/>
        <end position="977"/>
    </location>
</feature>
<evidence type="ECO:0000256" key="3">
    <source>
        <dbReference type="ARBA" id="ARBA00023295"/>
    </source>
</evidence>
<sequence length="2043" mass="227549">MLIGQLILGTTSTYALEKDNDDYSDTTEQNNIDKLNIDIKDVGNLKEFAESPLYDVENNELLLPRLEGYKVEIFGSDNKATISLKGEVTRPLETQTVKLLYKLTNKENNEVTTTETNATIKVPAKETNISGKNKKPQVIPGLREWVAGNGKVDLTDARIVLGSQAFSKAARTFQEDYRELTGRNITLVTGNESDVKAGDIFLQEDISETMLGDEGYYLYIGGEEADQNYVTVKATHNTGALYGTISLLQILKQDNGRNELPRGLVKDYPLFEQRGMMLDVARKWFPMEYLEDLSKQMSWYKLNMLSLHLSDNDIWNGLSTENGLGGQPEGWFRLESELYPGLTSTDHYTKKQFRDYQYDCMELGIDVIPELDTPGHALAYTNLWPELKFPGNVKYLDAGNPETLKRVTALFDEYINGYNGGEATFVGDYVNIGTDEYKAGTGSAKESFRKYCNDLLEYINSTGKEAVFWGSLKENSGSTPVTTDATMFAWFQGYADAKQSLDAGYKIISMEDSETYIVPGGGYYSNQFGRAEYLYNSWLPNNNYGWANHPAPVGHPGVSGGQFAVWNDFSGNGISVNDVSYRIQHNLYTVAEKCWAGHQKKNEGYNYASEKKLASVLGDAPNTDFLYEIDKNIKDNELIKLDDKTNNLVEGVNILEATNITEDVKGKDGKAIQFNGGSSYFKTDIESAGFGWTTAMWIQPVDTASGTLMEGQTGKLYLDNGKIRYDVEGYTHTFNCDIKEGEWTHITLIGSYEGVKLYINGTLFDSLINKPFPNWNNNSGCNSWNGSYPTNDLGQRTQRYYETLMLPLNTIGGKENAVKAIVDDFQVYNTILDENAIKKLAGSIIYENLALNQTATASANETDSLNPTKAVDGVTSGTSRWASNYNDDACFMVDLGSKQNVNKIKIFWEASYAVKYKLLVSSDNINWTEVYNEENGNGGISDIDFEMKSDIQYVKFQGVQRATEYGYSFYEMEVYGDKVAGEDDYERANVALNKEVTVGNYHSASQEADRSGKNAVDGSKVSRWEFDINNPAENYITIPLNSDEDVNKVIISQYEWGANRISKIKIAIIDDADKETVCYNETVYPESTTIMRDTVDEVFELSQVVKGKAIKIYLTPKAAGADDLVNIAEVELYGTKAAETIDPDVPTEDTTERNQTLIPHSTMTATATSEHPNVGSEGLASMAIDDNLNTWWHTNWSNVVPLPQSITIDLHDIKLIGNYTYLPRPDAGNGTISQYKLEISLDGTHYEQVAAGKWELNADLKTVNFAPRAARYIRLTAIEGKGGFASAREINIYQTDAILKTDLEKIVDDAKKIDLSGYMISSTEQFKNALQEAETLLGQDSPTEEQMTVASIELQNGLDALDVATNNLSDLETLYNEKKDIANDDYTQDSYQQLTDVLNSAKALLDREGDVGEKEKHAAIQALNDASDNLISLVELKKSIVLAEKVDITDVTQLTGDELILRLNAAKSLVENASATQNQIDIATYRLSIAIDDLQADNTALQTLITSLDHENVYTSSSWTTFAPVLTTAKEKLSTTTIQELTEARLALLEAQKGLALRATAENIAALQTFVDNSASLNAEDYTQESWNGYMALINEIKELLKAPDILAQTDALAKITEANQFQLVHVDVKKQLQDMIDEYKDLNQMDYISSSWMQFAPVLSEANDYLADDKTYDEVKNMISRLSEAYSKLVMSGEKALREYMQTITLKQPDNYTEESYALYKGAYTNLGLLLQDAANVSLEDFNIAKDNYEKYLGLLEYKPADYSKVDDLLLTVPKDLSNYEKETVDALNTAINNIVRGKNITEQAIVDEYAIHLKKAIDGLKEKPDLPPEVVDKLELSQLIVKANTYVKDDKYTEDTLNYLMKEIKKAQAVVDKKDATQAEVDTAIANLNHAIKGLKTKPVIPPKQDEYVMTEGNHFTFKPGEDVKFVSKAPIEKFKEVLLDGNVLARQYYTVKSGSTIVTLNPEFTKTLSAGKHTLIIVSTDGKATAEFNIDKGTTSEDIKNPATSDSTQTIGWMGLISLSVIGIILVNLKKKREHISSSK</sequence>
<dbReference type="Gene3D" id="2.60.120.260">
    <property type="entry name" value="Galactose-binding domain-like"/>
    <property type="match status" value="3"/>
</dbReference>
<dbReference type="Gene3D" id="3.20.20.80">
    <property type="entry name" value="Glycosidases"/>
    <property type="match status" value="1"/>
</dbReference>
<evidence type="ECO:0000256" key="4">
    <source>
        <dbReference type="PIRSR" id="PIRSR625705-1"/>
    </source>
</evidence>
<dbReference type="eggNOG" id="COG2366">
    <property type="taxonomic scope" value="Bacteria"/>
</dbReference>
<dbReference type="PRINTS" id="PR00738">
    <property type="entry name" value="GLHYDRLASE20"/>
</dbReference>
<dbReference type="InterPro" id="IPR000421">
    <property type="entry name" value="FA58C"/>
</dbReference>
<name>E7G646_9FIRM</name>
<dbReference type="CDD" id="cd06564">
    <property type="entry name" value="GH20_DspB_LnbB-like"/>
    <property type="match status" value="1"/>
</dbReference>
<dbReference type="Gene3D" id="3.30.379.10">
    <property type="entry name" value="Chitobiase/beta-hexosaminidase domain 2-like"/>
    <property type="match status" value="1"/>
</dbReference>
<dbReference type="eggNOG" id="COG3291">
    <property type="taxonomic scope" value="Bacteria"/>
</dbReference>
<dbReference type="InterPro" id="IPR008979">
    <property type="entry name" value="Galactose-bd-like_sf"/>
</dbReference>
<dbReference type="PROSITE" id="PS50022">
    <property type="entry name" value="FA58C_3"/>
    <property type="match status" value="2"/>
</dbReference>
<comment type="caution">
    <text evidence="7">The sequence shown here is derived from an EMBL/GenBank/DDBJ whole genome shotgun (WGS) entry which is preliminary data.</text>
</comment>
<dbReference type="Pfam" id="PF07554">
    <property type="entry name" value="FIVAR"/>
    <property type="match status" value="2"/>
</dbReference>
<dbReference type="InterPro" id="IPR029018">
    <property type="entry name" value="Hex-like_dom2"/>
</dbReference>
<dbReference type="SUPFAM" id="SSF49785">
    <property type="entry name" value="Galactose-binding domain-like"/>
    <property type="match status" value="3"/>
</dbReference>
<dbReference type="InterPro" id="IPR015883">
    <property type="entry name" value="Glyco_hydro_20_cat"/>
</dbReference>
<dbReference type="STRING" id="100884.GCA_000269565_01466"/>
<dbReference type="Pfam" id="PF00754">
    <property type="entry name" value="F5_F8_type_C"/>
    <property type="match status" value="2"/>
</dbReference>
<keyword evidence="8" id="KW-1185">Reference proteome</keyword>
<dbReference type="GO" id="GO:0004563">
    <property type="term" value="F:beta-N-acetylhexosaminidase activity"/>
    <property type="evidence" value="ECO:0007669"/>
    <property type="project" value="InterPro"/>
</dbReference>
<dbReference type="GO" id="GO:0005975">
    <property type="term" value="P:carbohydrate metabolic process"/>
    <property type="evidence" value="ECO:0007669"/>
    <property type="project" value="InterPro"/>
</dbReference>
<dbReference type="Gene3D" id="2.60.120.200">
    <property type="match status" value="1"/>
</dbReference>
<dbReference type="Pfam" id="PF00728">
    <property type="entry name" value="Glyco_hydro_20"/>
    <property type="match status" value="1"/>
</dbReference>
<dbReference type="Proteomes" id="UP000003157">
    <property type="component" value="Unassembled WGS sequence"/>
</dbReference>
<evidence type="ECO:0000256" key="5">
    <source>
        <dbReference type="SAM" id="Phobius"/>
    </source>
</evidence>
<evidence type="ECO:0000259" key="6">
    <source>
        <dbReference type="PROSITE" id="PS50022"/>
    </source>
</evidence>
<comment type="similarity">
    <text evidence="1">Belongs to the glycosyl hydrolase 20 family.</text>
</comment>
<dbReference type="Pfam" id="PF02838">
    <property type="entry name" value="Glyco_hydro_20b"/>
    <property type="match status" value="1"/>
</dbReference>
<dbReference type="SUPFAM" id="SSF55545">
    <property type="entry name" value="beta-N-acetylhexosaminidase-like domain"/>
    <property type="match status" value="1"/>
</dbReference>
<dbReference type="eggNOG" id="COG3525">
    <property type="taxonomic scope" value="Bacteria"/>
</dbReference>
<dbReference type="InterPro" id="IPR025705">
    <property type="entry name" value="Beta_hexosaminidase_sua/sub"/>
</dbReference>
<dbReference type="InterPro" id="IPR052764">
    <property type="entry name" value="GH20_Enzymes"/>
</dbReference>
<dbReference type="PANTHER" id="PTHR43678">
    <property type="entry name" value="PUTATIVE (AFU_ORTHOLOGUE AFUA_2G00640)-RELATED"/>
    <property type="match status" value="1"/>
</dbReference>
<evidence type="ECO:0000313" key="7">
    <source>
        <dbReference type="EMBL" id="EFW06697.1"/>
    </source>
</evidence>